<evidence type="ECO:0000256" key="5">
    <source>
        <dbReference type="ARBA" id="ARBA00023251"/>
    </source>
</evidence>
<dbReference type="InterPro" id="IPR041095">
    <property type="entry name" value="EFG_II"/>
</dbReference>
<evidence type="ECO:0000313" key="7">
    <source>
        <dbReference type="EMBL" id="GAK48572.1"/>
    </source>
</evidence>
<dbReference type="GO" id="GO:0046677">
    <property type="term" value="P:response to antibiotic"/>
    <property type="evidence" value="ECO:0007669"/>
    <property type="project" value="UniProtKB-KW"/>
</dbReference>
<sequence>MKHVIAGIVAHVDAGKTTLSEAMLYQTGEVRKLGRVDNGDAFLDPDDLEKKRGITIFSHQANLTFQNLNLTLLDTPGHVDFASQTEQVLSVLDYAILVVSATDGVQGYTRTLWRLLERYQVPTFIFVNKMDVPGAQRETIVAELQRELAPGALAFGETLTPETEEEVAMQDNDVLANYLETGELADDTVRQLIQTRTVFPVFFGAALKLEGVSELLSGIEKWANEAPANSEFGAKVFKISRDEKGERLTWLRVTGGTLHPKDIILGGQKVNQLRAYNGVKSTTQTEVVAGGVTTIPGLHDTYPGQGIGAATDEAAPTLQPVLTYSFDPKGHDIHECLTILRELEDEDPQLHVTWQEQLQEIQVQIMGEIQLEVLKQLLLDRYQLDVDFGEGNILYKETIADTVEGVGHFEPLRHYAEVHLLLEPLSAGSGLVYDTNCSLEMLTHNWQQQVISNLKAKTQLGVLTGSPITDMKITLVGGRSHIKHTEGGDFREATWRALRQGLMMLKQRGKAVLLEPWYRFRLEVSQDQVGRAMNDIQRMSGTFETPDATDDNAKAVITGVAPVAEIQHYAQEVAAYTHGKGQLECLVDGYRPAHNAETVVTEMAYDPVADLANTPGSVFCAHGAGYPVAWDEVLSAAHVPYLN</sequence>
<reference evidence="7" key="1">
    <citation type="journal article" date="2014" name="Genome Announc.">
        <title>Draft Genome Sequence of Lactobacillus oryzae Strain SG293T.</title>
        <authorList>
            <person name="Tanizawa Y."/>
            <person name="Fujisawa T."/>
            <person name="Mochizuki T."/>
            <person name="Kaminuma E."/>
            <person name="Nakamura Y."/>
            <person name="Tohno M."/>
        </authorList>
    </citation>
    <scope>NUCLEOTIDE SEQUENCE [LARGE SCALE GENOMIC DNA]</scope>
    <source>
        <strain evidence="7">SG293</strain>
    </source>
</reference>
<evidence type="ECO:0000313" key="8">
    <source>
        <dbReference type="Proteomes" id="UP000028700"/>
    </source>
</evidence>
<dbReference type="Proteomes" id="UP000028700">
    <property type="component" value="Unassembled WGS sequence"/>
</dbReference>
<dbReference type="Pfam" id="PF00679">
    <property type="entry name" value="EFG_C"/>
    <property type="match status" value="1"/>
</dbReference>
<feature type="domain" description="Tr-type G" evidence="6">
    <location>
        <begin position="1"/>
        <end position="228"/>
    </location>
</feature>
<dbReference type="STRING" id="1291743.LOSG293_380140"/>
<dbReference type="SMART" id="SM00838">
    <property type="entry name" value="EFG_C"/>
    <property type="match status" value="1"/>
</dbReference>
<keyword evidence="2" id="KW-0547">Nucleotide-binding</keyword>
<dbReference type="PRINTS" id="PR01037">
    <property type="entry name" value="TCRTETOQM"/>
</dbReference>
<dbReference type="OrthoDB" id="9801591at2"/>
<comment type="function">
    <text evidence="1">Abolishes the inhibitory effect of tetracyclin on protein synthesis by a non-covalent modification of the ribosomes.</text>
</comment>
<name>A0A081BKK4_9LACO</name>
<dbReference type="CDD" id="cd03711">
    <property type="entry name" value="Tet_C"/>
    <property type="match status" value="1"/>
</dbReference>
<keyword evidence="4" id="KW-0342">GTP-binding</keyword>
<dbReference type="GO" id="GO:0003924">
    <property type="term" value="F:GTPase activity"/>
    <property type="evidence" value="ECO:0007669"/>
    <property type="project" value="InterPro"/>
</dbReference>
<dbReference type="Pfam" id="PF22042">
    <property type="entry name" value="EF-G_D2"/>
    <property type="match status" value="1"/>
</dbReference>
<dbReference type="GO" id="GO:0032790">
    <property type="term" value="P:ribosome disassembly"/>
    <property type="evidence" value="ECO:0007669"/>
    <property type="project" value="TreeGrafter"/>
</dbReference>
<dbReference type="eggNOG" id="COG0480">
    <property type="taxonomic scope" value="Bacteria"/>
</dbReference>
<dbReference type="InterPro" id="IPR005517">
    <property type="entry name" value="Transl_elong_EFG/EF2_IV"/>
</dbReference>
<dbReference type="SUPFAM" id="SSF54980">
    <property type="entry name" value="EF-G C-terminal domain-like"/>
    <property type="match status" value="2"/>
</dbReference>
<dbReference type="SUPFAM" id="SSF52540">
    <property type="entry name" value="P-loop containing nucleoside triphosphate hydrolases"/>
    <property type="match status" value="1"/>
</dbReference>
<dbReference type="InterPro" id="IPR027417">
    <property type="entry name" value="P-loop_NTPase"/>
</dbReference>
<evidence type="ECO:0000259" key="6">
    <source>
        <dbReference type="PROSITE" id="PS51722"/>
    </source>
</evidence>
<dbReference type="InterPro" id="IPR053905">
    <property type="entry name" value="EF-G-like_DII"/>
</dbReference>
<dbReference type="RefSeq" id="WP_034529340.1">
    <property type="nucleotide sequence ID" value="NZ_BBJM01000038.1"/>
</dbReference>
<keyword evidence="5" id="KW-0046">Antibiotic resistance</keyword>
<dbReference type="InterPro" id="IPR009000">
    <property type="entry name" value="Transl_B-barrel_sf"/>
</dbReference>
<dbReference type="GO" id="GO:0003746">
    <property type="term" value="F:translation elongation factor activity"/>
    <property type="evidence" value="ECO:0007669"/>
    <property type="project" value="UniProtKB-KW"/>
</dbReference>
<dbReference type="SUPFAM" id="SSF50447">
    <property type="entry name" value="Translation proteins"/>
    <property type="match status" value="1"/>
</dbReference>
<dbReference type="Gene3D" id="3.30.70.240">
    <property type="match status" value="1"/>
</dbReference>
<dbReference type="InterPro" id="IPR000640">
    <property type="entry name" value="EFG_V-like"/>
</dbReference>
<dbReference type="SUPFAM" id="SSF54211">
    <property type="entry name" value="Ribosomal protein S5 domain 2-like"/>
    <property type="match status" value="1"/>
</dbReference>
<evidence type="ECO:0000256" key="2">
    <source>
        <dbReference type="ARBA" id="ARBA00022741"/>
    </source>
</evidence>
<evidence type="ECO:0000256" key="1">
    <source>
        <dbReference type="ARBA" id="ARBA00003987"/>
    </source>
</evidence>
<organism evidence="7 8">
    <name type="scientific">Secundilactobacillus oryzae JCM 18671</name>
    <dbReference type="NCBI Taxonomy" id="1291743"/>
    <lineage>
        <taxon>Bacteria</taxon>
        <taxon>Bacillati</taxon>
        <taxon>Bacillota</taxon>
        <taxon>Bacilli</taxon>
        <taxon>Lactobacillales</taxon>
        <taxon>Lactobacillaceae</taxon>
        <taxon>Secundilactobacillus</taxon>
    </lineage>
</organism>
<proteinExistence type="predicted"/>
<dbReference type="NCBIfam" id="TIGR00231">
    <property type="entry name" value="small_GTP"/>
    <property type="match status" value="1"/>
</dbReference>
<dbReference type="InterPro" id="IPR035647">
    <property type="entry name" value="EFG_III/V"/>
</dbReference>
<evidence type="ECO:0000256" key="4">
    <source>
        <dbReference type="ARBA" id="ARBA00023134"/>
    </source>
</evidence>
<protein>
    <submittedName>
        <fullName evidence="7">Elongation factor G</fullName>
    </submittedName>
</protein>
<dbReference type="SMART" id="SM00889">
    <property type="entry name" value="EFG_IV"/>
    <property type="match status" value="1"/>
</dbReference>
<dbReference type="Pfam" id="PF03764">
    <property type="entry name" value="EFG_IV"/>
    <property type="match status" value="1"/>
</dbReference>
<dbReference type="Gene3D" id="3.30.70.870">
    <property type="entry name" value="Elongation Factor G (Translational Gtpase), domain 3"/>
    <property type="match status" value="1"/>
</dbReference>
<accession>A0A081BKK4</accession>
<dbReference type="InterPro" id="IPR000795">
    <property type="entry name" value="T_Tr_GTP-bd_dom"/>
</dbReference>
<dbReference type="InterPro" id="IPR020568">
    <property type="entry name" value="Ribosomal_Su5_D2-typ_SF"/>
</dbReference>
<dbReference type="Gene3D" id="3.30.230.10">
    <property type="match status" value="1"/>
</dbReference>
<gene>
    <name evidence="7" type="ORF">LOSG293_380140</name>
</gene>
<keyword evidence="7" id="KW-0251">Elongation factor</keyword>
<dbReference type="PANTHER" id="PTHR43261">
    <property type="entry name" value="TRANSLATION ELONGATION FACTOR G-RELATED"/>
    <property type="match status" value="1"/>
</dbReference>
<dbReference type="GO" id="GO:0005525">
    <property type="term" value="F:GTP binding"/>
    <property type="evidence" value="ECO:0007669"/>
    <property type="project" value="UniProtKB-KW"/>
</dbReference>
<keyword evidence="3" id="KW-0648">Protein biosynthesis</keyword>
<dbReference type="Gene3D" id="3.40.50.300">
    <property type="entry name" value="P-loop containing nucleotide triphosphate hydrolases"/>
    <property type="match status" value="1"/>
</dbReference>
<comment type="caution">
    <text evidence="7">The sequence shown here is derived from an EMBL/GenBank/DDBJ whole genome shotgun (WGS) entry which is preliminary data.</text>
</comment>
<dbReference type="PRINTS" id="PR00315">
    <property type="entry name" value="ELONGATNFCT"/>
</dbReference>
<dbReference type="AlphaFoldDB" id="A0A081BKK4"/>
<evidence type="ECO:0000256" key="3">
    <source>
        <dbReference type="ARBA" id="ARBA00022917"/>
    </source>
</evidence>
<dbReference type="InterPro" id="IPR014721">
    <property type="entry name" value="Ribsml_uS5_D2-typ_fold_subgr"/>
</dbReference>
<dbReference type="InterPro" id="IPR035650">
    <property type="entry name" value="Tet_C"/>
</dbReference>
<dbReference type="Pfam" id="PF14492">
    <property type="entry name" value="EFG_III"/>
    <property type="match status" value="1"/>
</dbReference>
<keyword evidence="8" id="KW-1185">Reference proteome</keyword>
<dbReference type="EMBL" id="BBJM01000038">
    <property type="protein sequence ID" value="GAK48572.1"/>
    <property type="molecule type" value="Genomic_DNA"/>
</dbReference>
<dbReference type="Gene3D" id="2.40.30.10">
    <property type="entry name" value="Translation factors"/>
    <property type="match status" value="1"/>
</dbReference>
<dbReference type="Pfam" id="PF00009">
    <property type="entry name" value="GTP_EFTU"/>
    <property type="match status" value="1"/>
</dbReference>
<dbReference type="InterPro" id="IPR005225">
    <property type="entry name" value="Small_GTP-bd"/>
</dbReference>
<dbReference type="PANTHER" id="PTHR43261:SF1">
    <property type="entry name" value="RIBOSOME-RELEASING FACTOR 2, MITOCHONDRIAL"/>
    <property type="match status" value="1"/>
</dbReference>
<dbReference type="PROSITE" id="PS51722">
    <property type="entry name" value="G_TR_2"/>
    <property type="match status" value="1"/>
</dbReference>